<evidence type="ECO:0000313" key="1">
    <source>
        <dbReference type="EMBL" id="GAY73661.1"/>
    </source>
</evidence>
<organism evidence="1 2">
    <name type="scientific">Lentilactobacillus kosonis</name>
    <dbReference type="NCBI Taxonomy" id="2810561"/>
    <lineage>
        <taxon>Bacteria</taxon>
        <taxon>Bacillati</taxon>
        <taxon>Bacillota</taxon>
        <taxon>Bacilli</taxon>
        <taxon>Lactobacillales</taxon>
        <taxon>Lactobacillaceae</taxon>
        <taxon>Lentilactobacillus</taxon>
    </lineage>
</organism>
<sequence length="46" mass="4980">MVIPAKYAIDGESGYAKGGFTKEFENAFRSFDCVVCIMATGIVVRS</sequence>
<dbReference type="AlphaFoldDB" id="A0A401FN66"/>
<dbReference type="SUPFAM" id="SSF159672">
    <property type="entry name" value="CbiG N-terminal domain-like"/>
    <property type="match status" value="1"/>
</dbReference>
<dbReference type="Proteomes" id="UP000286974">
    <property type="component" value="Unassembled WGS sequence"/>
</dbReference>
<gene>
    <name evidence="1" type="ORF">NBRC111893_1807</name>
</gene>
<protein>
    <submittedName>
        <fullName evidence="1">Uncharacterized protein</fullName>
    </submittedName>
</protein>
<accession>A0A401FN66</accession>
<dbReference type="EMBL" id="BEXA01000003">
    <property type="protein sequence ID" value="GAY73661.1"/>
    <property type="molecule type" value="Genomic_DNA"/>
</dbReference>
<dbReference type="Gene3D" id="3.40.50.11220">
    <property type="match status" value="1"/>
</dbReference>
<keyword evidence="2" id="KW-1185">Reference proteome</keyword>
<comment type="caution">
    <text evidence="1">The sequence shown here is derived from an EMBL/GenBank/DDBJ whole genome shotgun (WGS) entry which is preliminary data.</text>
</comment>
<evidence type="ECO:0000313" key="2">
    <source>
        <dbReference type="Proteomes" id="UP000286974"/>
    </source>
</evidence>
<dbReference type="InterPro" id="IPR038029">
    <property type="entry name" value="GbiG_N_sf"/>
</dbReference>
<proteinExistence type="predicted"/>
<reference evidence="1 2" key="1">
    <citation type="submission" date="2017-11" db="EMBL/GenBank/DDBJ databases">
        <title>Draft Genome Sequence of Lactobacillus curieae NBRC 111893 isolated from Koso, a Japanese sugar-Vegetable Fermented Beverage.</title>
        <authorList>
            <person name="Chiou T.Y."/>
            <person name="Oshima K."/>
            <person name="Suda W."/>
            <person name="Hattori M."/>
            <person name="Takahashi T."/>
        </authorList>
    </citation>
    <scope>NUCLEOTIDE SEQUENCE [LARGE SCALE GENOMIC DNA]</scope>
    <source>
        <strain evidence="1 2">NBRC111893</strain>
    </source>
</reference>
<name>A0A401FN66_9LACO</name>